<keyword evidence="3" id="KW-1185">Reference proteome</keyword>
<reference evidence="2 3" key="1">
    <citation type="submission" date="2024-11" db="EMBL/GenBank/DDBJ databases">
        <title>Chromosome-level genome assembly of the freshwater bivalve Anodonta woodiana.</title>
        <authorList>
            <person name="Chen X."/>
        </authorList>
    </citation>
    <scope>NUCLEOTIDE SEQUENCE [LARGE SCALE GENOMIC DNA]</scope>
    <source>
        <strain evidence="2">MN2024</strain>
        <tissue evidence="2">Gills</tissue>
    </source>
</reference>
<evidence type="ECO:0000313" key="2">
    <source>
        <dbReference type="EMBL" id="KAL3836336.1"/>
    </source>
</evidence>
<comment type="similarity">
    <text evidence="1">Belongs to the CDK5RAP3 family.</text>
</comment>
<sequence>MAQQNQEFENLPIDIHYNKLLDWLLNRRHCNQNWQTVALVIHEKINEALRDMPQTEELSKVLQGTSNLNYFHCKQILSLLESTESNKKNIFRQYTSQRLKDWSDVIRLYERDGVYLADTAQMLMRNVNYEIPALKKQMTKCQQVQKECDRKETEYVSKAAELRKKYETSCKQIGIEGKKIKSELAALVKDLPSVFFKIAASASNLQKAVDFYAGFTDFVTDSKSQGSESLSFLRFVQKNGNVTTYEWQTGSKPVSVVETSIVIDTNDEEGEVNQSGNADSIDWGDVGQSVVGNSSNDLKEEVDFDISGITLESGGTEEGKVDIDLSIEPLAEEIDWGSSGDAIHFDVVTSSESGEGVARGEDALTILDNPRTRNLFLDDLYELESFLSQRVNELRGENDMVASSLFQTASNDLQLGKESVEVMLTLVKDIIDQLTSVKIQHLMLIRNSPRYVDRLKESLQQTLKLADKMVLYEKEMILKSKEASNEEGQLQPRLDLLRQQTKEMQKQMEEEISKKYKGRRVNIMGEINTI</sequence>
<gene>
    <name evidence="2" type="ORF">ACJMK2_021769</name>
</gene>
<dbReference type="PANTHER" id="PTHR14894">
    <property type="entry name" value="CDK5 REGULATORY SUBUNIT-ASSOCIATED PROTEIN 3"/>
    <property type="match status" value="1"/>
</dbReference>
<dbReference type="Pfam" id="PF05600">
    <property type="entry name" value="CDK5RAP3"/>
    <property type="match status" value="1"/>
</dbReference>
<evidence type="ECO:0000313" key="3">
    <source>
        <dbReference type="Proteomes" id="UP001634394"/>
    </source>
</evidence>
<dbReference type="EMBL" id="JBJQND010000018">
    <property type="protein sequence ID" value="KAL3836336.1"/>
    <property type="molecule type" value="Genomic_DNA"/>
</dbReference>
<evidence type="ECO:0008006" key="4">
    <source>
        <dbReference type="Google" id="ProtNLM"/>
    </source>
</evidence>
<protein>
    <recommendedName>
        <fullName evidence="4">CDK5 regulatory subunit-associated protein 3</fullName>
    </recommendedName>
</protein>
<comment type="caution">
    <text evidence="2">The sequence shown here is derived from an EMBL/GenBank/DDBJ whole genome shotgun (WGS) entry which is preliminary data.</text>
</comment>
<dbReference type="PANTHER" id="PTHR14894:SF0">
    <property type="entry name" value="CDK5 REGULATORY SUBUNIT-ASSOCIATED PROTEIN 3"/>
    <property type="match status" value="1"/>
</dbReference>
<accession>A0ABD3TIA1</accession>
<name>A0ABD3TIA1_SINWO</name>
<dbReference type="Proteomes" id="UP001634394">
    <property type="component" value="Unassembled WGS sequence"/>
</dbReference>
<proteinExistence type="inferred from homology"/>
<evidence type="ECO:0000256" key="1">
    <source>
        <dbReference type="ARBA" id="ARBA00007478"/>
    </source>
</evidence>
<dbReference type="InterPro" id="IPR008491">
    <property type="entry name" value="CDK5RAP3"/>
</dbReference>
<organism evidence="2 3">
    <name type="scientific">Sinanodonta woodiana</name>
    <name type="common">Chinese pond mussel</name>
    <name type="synonym">Anodonta woodiana</name>
    <dbReference type="NCBI Taxonomy" id="1069815"/>
    <lineage>
        <taxon>Eukaryota</taxon>
        <taxon>Metazoa</taxon>
        <taxon>Spiralia</taxon>
        <taxon>Lophotrochozoa</taxon>
        <taxon>Mollusca</taxon>
        <taxon>Bivalvia</taxon>
        <taxon>Autobranchia</taxon>
        <taxon>Heteroconchia</taxon>
        <taxon>Palaeoheterodonta</taxon>
        <taxon>Unionida</taxon>
        <taxon>Unionoidea</taxon>
        <taxon>Unionidae</taxon>
        <taxon>Unioninae</taxon>
        <taxon>Sinanodonta</taxon>
    </lineage>
</organism>
<dbReference type="AlphaFoldDB" id="A0ABD3TIA1"/>